<organism evidence="2 3">
    <name type="scientific">Oryza meyeriana var. granulata</name>
    <dbReference type="NCBI Taxonomy" id="110450"/>
    <lineage>
        <taxon>Eukaryota</taxon>
        <taxon>Viridiplantae</taxon>
        <taxon>Streptophyta</taxon>
        <taxon>Embryophyta</taxon>
        <taxon>Tracheophyta</taxon>
        <taxon>Spermatophyta</taxon>
        <taxon>Magnoliopsida</taxon>
        <taxon>Liliopsida</taxon>
        <taxon>Poales</taxon>
        <taxon>Poaceae</taxon>
        <taxon>BOP clade</taxon>
        <taxon>Oryzoideae</taxon>
        <taxon>Oryzeae</taxon>
        <taxon>Oryzinae</taxon>
        <taxon>Oryza</taxon>
        <taxon>Oryza meyeriana</taxon>
    </lineage>
</organism>
<evidence type="ECO:0000313" key="2">
    <source>
        <dbReference type="EMBL" id="KAF0915319.1"/>
    </source>
</evidence>
<gene>
    <name evidence="2" type="ORF">E2562_035551</name>
</gene>
<keyword evidence="3" id="KW-1185">Reference proteome</keyword>
<accession>A0A6G1DS73</accession>
<keyword evidence="1" id="KW-0732">Signal</keyword>
<sequence length="191" mass="21438">MASSGPSASSNWTINTLLPLLLFTTTVASPSRFPLALTFSPYLLPDLELATIRIPSMVGYPVGFGFESFAPMPERFRSRMGVLGSWRPWIETRDAWIRWRKEAALPRVSPCQIWRLACSGYSGRVGVAKAAGEEKAGHRSRAEMKARSHCTYNVRQSRVNNLELQRNNQENLIVHFGVPMLDINSLLPKSF</sequence>
<evidence type="ECO:0000256" key="1">
    <source>
        <dbReference type="SAM" id="SignalP"/>
    </source>
</evidence>
<dbReference type="AlphaFoldDB" id="A0A6G1DS73"/>
<name>A0A6G1DS73_9ORYZ</name>
<feature type="signal peptide" evidence="1">
    <location>
        <begin position="1"/>
        <end position="28"/>
    </location>
</feature>
<feature type="chain" id="PRO_5026208749" evidence="1">
    <location>
        <begin position="29"/>
        <end position="191"/>
    </location>
</feature>
<dbReference type="Proteomes" id="UP000479710">
    <property type="component" value="Unassembled WGS sequence"/>
</dbReference>
<evidence type="ECO:0000313" key="3">
    <source>
        <dbReference type="Proteomes" id="UP000479710"/>
    </source>
</evidence>
<reference evidence="2 3" key="1">
    <citation type="submission" date="2019-11" db="EMBL/GenBank/DDBJ databases">
        <title>Whole genome sequence of Oryza granulata.</title>
        <authorList>
            <person name="Li W."/>
        </authorList>
    </citation>
    <scope>NUCLEOTIDE SEQUENCE [LARGE SCALE GENOMIC DNA]</scope>
    <source>
        <strain evidence="3">cv. Menghai</strain>
        <tissue evidence="2">Leaf</tissue>
    </source>
</reference>
<dbReference type="EMBL" id="SPHZ02000006">
    <property type="protein sequence ID" value="KAF0915319.1"/>
    <property type="molecule type" value="Genomic_DNA"/>
</dbReference>
<comment type="caution">
    <text evidence="2">The sequence shown here is derived from an EMBL/GenBank/DDBJ whole genome shotgun (WGS) entry which is preliminary data.</text>
</comment>
<protein>
    <submittedName>
        <fullName evidence="2">Uncharacterized protein</fullName>
    </submittedName>
</protein>
<proteinExistence type="predicted"/>